<organism evidence="1 2">
    <name type="scientific">Glossina pallidipes</name>
    <name type="common">Tsetse fly</name>
    <dbReference type="NCBI Taxonomy" id="7398"/>
    <lineage>
        <taxon>Eukaryota</taxon>
        <taxon>Metazoa</taxon>
        <taxon>Ecdysozoa</taxon>
        <taxon>Arthropoda</taxon>
        <taxon>Hexapoda</taxon>
        <taxon>Insecta</taxon>
        <taxon>Pterygota</taxon>
        <taxon>Neoptera</taxon>
        <taxon>Endopterygota</taxon>
        <taxon>Diptera</taxon>
        <taxon>Brachycera</taxon>
        <taxon>Muscomorpha</taxon>
        <taxon>Hippoboscoidea</taxon>
        <taxon>Glossinidae</taxon>
        <taxon>Glossina</taxon>
    </lineage>
</organism>
<evidence type="ECO:0000313" key="2">
    <source>
        <dbReference type="Proteomes" id="UP000092445"/>
    </source>
</evidence>
<sequence>MKNDKVRKIYLLFFPLAQETLKFSIKEFKIKLLPRIVGNVLIINQPETENQSAGFKCDYQSMSNADHDKSMTSLLIGLKVSSVEQIVVQFDLMTALKNSADSVSYLRSCNLRKAHLHKVMMMMMMMMIVQNAFNTHLQEDYSKIDSKSGRTDCGYEKQGTTLSRSFVSE</sequence>
<keyword evidence="2" id="KW-1185">Reference proteome</keyword>
<dbReference type="VEuPathDB" id="VectorBase:GPAI031690"/>
<dbReference type="AlphaFoldDB" id="A0A1B0A1L0"/>
<reference evidence="2" key="1">
    <citation type="submission" date="2014-03" db="EMBL/GenBank/DDBJ databases">
        <authorList>
            <person name="Aksoy S."/>
            <person name="Warren W."/>
            <person name="Wilson R.K."/>
        </authorList>
    </citation>
    <scope>NUCLEOTIDE SEQUENCE [LARGE SCALE GENOMIC DNA]</scope>
    <source>
        <strain evidence="2">IAEA</strain>
    </source>
</reference>
<proteinExistence type="predicted"/>
<dbReference type="EnsemblMetazoa" id="GPAI031690-RA">
    <property type="protein sequence ID" value="GPAI031690-PA"/>
    <property type="gene ID" value="GPAI031690"/>
</dbReference>
<name>A0A1B0A1L0_GLOPL</name>
<accession>A0A1B0A1L0</accession>
<protein>
    <submittedName>
        <fullName evidence="1">Uncharacterized protein</fullName>
    </submittedName>
</protein>
<dbReference type="Proteomes" id="UP000092445">
    <property type="component" value="Unassembled WGS sequence"/>
</dbReference>
<evidence type="ECO:0000313" key="1">
    <source>
        <dbReference type="EnsemblMetazoa" id="GPAI031690-PA"/>
    </source>
</evidence>
<reference evidence="1" key="2">
    <citation type="submission" date="2020-05" db="UniProtKB">
        <authorList>
            <consortium name="EnsemblMetazoa"/>
        </authorList>
    </citation>
    <scope>IDENTIFICATION</scope>
    <source>
        <strain evidence="1">IAEA</strain>
    </source>
</reference>